<evidence type="ECO:0000313" key="1">
    <source>
        <dbReference type="EMBL" id="MBP1290365.1"/>
    </source>
</evidence>
<dbReference type="EMBL" id="JAFICZ010000001">
    <property type="protein sequence ID" value="MBP1290365.1"/>
    <property type="molecule type" value="Genomic_DNA"/>
</dbReference>
<keyword evidence="1" id="KW-0808">Transferase</keyword>
<name>A0A8I1XZ50_BRAEL</name>
<accession>A0A8I1XZ50</accession>
<comment type="caution">
    <text evidence="1">The sequence shown here is derived from an EMBL/GenBank/DDBJ whole genome shotgun (WGS) entry which is preliminary data.</text>
</comment>
<reference evidence="1" key="1">
    <citation type="submission" date="2021-02" db="EMBL/GenBank/DDBJ databases">
        <title>Genomic Encyclopedia of Type Strains, Phase IV (KMG-V): Genome sequencing to study the core and pangenomes of soil and plant-associated prokaryotes.</title>
        <authorList>
            <person name="Whitman W."/>
        </authorList>
    </citation>
    <scope>NUCLEOTIDE SEQUENCE</scope>
    <source>
        <strain evidence="1">USDA 406</strain>
    </source>
</reference>
<dbReference type="AlphaFoldDB" id="A0A8I1XZ50"/>
<gene>
    <name evidence="1" type="ORF">JOH49_000118</name>
</gene>
<dbReference type="GO" id="GO:0016740">
    <property type="term" value="F:transferase activity"/>
    <property type="evidence" value="ECO:0007669"/>
    <property type="project" value="UniProtKB-KW"/>
</dbReference>
<evidence type="ECO:0000313" key="2">
    <source>
        <dbReference type="Proteomes" id="UP000673383"/>
    </source>
</evidence>
<proteinExistence type="predicted"/>
<organism evidence="1 2">
    <name type="scientific">Bradyrhizobium elkanii</name>
    <dbReference type="NCBI Taxonomy" id="29448"/>
    <lineage>
        <taxon>Bacteria</taxon>
        <taxon>Pseudomonadati</taxon>
        <taxon>Pseudomonadota</taxon>
        <taxon>Alphaproteobacteria</taxon>
        <taxon>Hyphomicrobiales</taxon>
        <taxon>Nitrobacteraceae</taxon>
        <taxon>Bradyrhizobium</taxon>
    </lineage>
</organism>
<protein>
    <submittedName>
        <fullName evidence="1">Putative acetyltransferase</fullName>
    </submittedName>
</protein>
<sequence>MNFESDSEKAATRMWAHKVELNNFDRWLQEIDRITDKQRVLYVHTK</sequence>
<dbReference type="Proteomes" id="UP000673383">
    <property type="component" value="Unassembled WGS sequence"/>
</dbReference>